<dbReference type="InterPro" id="IPR029063">
    <property type="entry name" value="SAM-dependent_MTases_sf"/>
</dbReference>
<keyword evidence="1" id="KW-0489">Methyltransferase</keyword>
<protein>
    <submittedName>
        <fullName evidence="1">Methyltransferase family protein</fullName>
    </submittedName>
</protein>
<reference evidence="1 2" key="1">
    <citation type="submission" date="2019-06" db="EMBL/GenBank/DDBJ databases">
        <title>Genomic Encyclopedia of Type Strains, Phase IV (KMG-V): Genome sequencing to study the core and pangenomes of soil and plant-associated prokaryotes.</title>
        <authorList>
            <person name="Whitman W."/>
        </authorList>
    </citation>
    <scope>NUCLEOTIDE SEQUENCE [LARGE SCALE GENOMIC DNA]</scope>
    <source>
        <strain evidence="1 2">BR 11650</strain>
    </source>
</reference>
<dbReference type="SUPFAM" id="SSF53335">
    <property type="entry name" value="S-adenosyl-L-methionine-dependent methyltransferases"/>
    <property type="match status" value="1"/>
</dbReference>
<proteinExistence type="predicted"/>
<name>A0A560C317_AZOBR</name>
<dbReference type="GO" id="GO:0032259">
    <property type="term" value="P:methylation"/>
    <property type="evidence" value="ECO:0007669"/>
    <property type="project" value="UniProtKB-KW"/>
</dbReference>
<dbReference type="Proteomes" id="UP000318529">
    <property type="component" value="Unassembled WGS sequence"/>
</dbReference>
<sequence length="451" mass="47737">MLGCDELAVAFYLEQGAGLLSMAGQLGGVEPRRVRRFLDVGCGFGFSLDIARTMFGWEVQGVDPGPLARTGAATLGLPISHKLLPPVPAAGEEPFDLVFASEVIEHVCDPQELAASLRARLAPGGAFLLSTPNAAAVSRHTSLAVLVPALSIGHHVTLFSRAGLESLLRRVGFTAFSVVETPATLFAVAGPDAAALPDPLQPRGHALYDAYLARRAGDFAASHPLGLGLRQRILRRATQTGAIVAALPVGREVADAVCAGWGIDLANPDAILADPPPDATPDAYHDTAPFCLPGLLLWQGILAWRREDDPARAGRLFEAAALVADRARAALRRIGADDGDTARVGWEARVYAAQMLTRRWPEEAERRLHAALATDAPPEAVMPTDLRVELALRVFAGLAESGHEAMARRLAPLVAATLPGDTPRVARARDLACRWRDEAASRRGTGGGTQP</sequence>
<dbReference type="EMBL" id="VITH01000011">
    <property type="protein sequence ID" value="TWA79263.1"/>
    <property type="molecule type" value="Genomic_DNA"/>
</dbReference>
<evidence type="ECO:0000313" key="1">
    <source>
        <dbReference type="EMBL" id="TWA79263.1"/>
    </source>
</evidence>
<dbReference type="GO" id="GO:0008168">
    <property type="term" value="F:methyltransferase activity"/>
    <property type="evidence" value="ECO:0007669"/>
    <property type="project" value="UniProtKB-KW"/>
</dbReference>
<accession>A0A560C317</accession>
<evidence type="ECO:0000313" key="2">
    <source>
        <dbReference type="Proteomes" id="UP000318529"/>
    </source>
</evidence>
<comment type="caution">
    <text evidence="1">The sequence shown here is derived from an EMBL/GenBank/DDBJ whole genome shotgun (WGS) entry which is preliminary data.</text>
</comment>
<keyword evidence="1" id="KW-0808">Transferase</keyword>
<dbReference type="AlphaFoldDB" id="A0A560C317"/>
<gene>
    <name evidence="1" type="ORF">FBZ83_111120</name>
</gene>
<organism evidence="1 2">
    <name type="scientific">Azospirillum brasilense</name>
    <dbReference type="NCBI Taxonomy" id="192"/>
    <lineage>
        <taxon>Bacteria</taxon>
        <taxon>Pseudomonadati</taxon>
        <taxon>Pseudomonadota</taxon>
        <taxon>Alphaproteobacteria</taxon>
        <taxon>Rhodospirillales</taxon>
        <taxon>Azospirillaceae</taxon>
        <taxon>Azospirillum</taxon>
    </lineage>
</organism>
<dbReference type="PANTHER" id="PTHR43861:SF6">
    <property type="entry name" value="METHYLTRANSFERASE TYPE 11"/>
    <property type="match status" value="1"/>
</dbReference>
<dbReference type="Gene3D" id="3.40.50.150">
    <property type="entry name" value="Vaccinia Virus protein VP39"/>
    <property type="match status" value="1"/>
</dbReference>
<dbReference type="PANTHER" id="PTHR43861">
    <property type="entry name" value="TRANS-ACONITATE 2-METHYLTRANSFERASE-RELATED"/>
    <property type="match status" value="1"/>
</dbReference>
<dbReference type="CDD" id="cd02440">
    <property type="entry name" value="AdoMet_MTases"/>
    <property type="match status" value="1"/>
</dbReference>
<dbReference type="Pfam" id="PF13489">
    <property type="entry name" value="Methyltransf_23"/>
    <property type="match status" value="1"/>
</dbReference>